<keyword evidence="5 8" id="KW-0812">Transmembrane</keyword>
<dbReference type="PROSITE" id="PS50928">
    <property type="entry name" value="ABC_TM1"/>
    <property type="match status" value="1"/>
</dbReference>
<dbReference type="EMBL" id="JAAOLX010000015">
    <property type="protein sequence ID" value="NHQ88435.1"/>
    <property type="molecule type" value="Genomic_DNA"/>
</dbReference>
<evidence type="ECO:0000256" key="2">
    <source>
        <dbReference type="ARBA" id="ARBA00010072"/>
    </source>
</evidence>
<dbReference type="InterPro" id="IPR035906">
    <property type="entry name" value="MetI-like_sf"/>
</dbReference>
<protein>
    <submittedName>
        <fullName evidence="10">Amino acid ABC transporter permease</fullName>
    </submittedName>
</protein>
<evidence type="ECO:0000256" key="5">
    <source>
        <dbReference type="ARBA" id="ARBA00022692"/>
    </source>
</evidence>
<organism evidence="10 11">
    <name type="scientific">Iodobacter violaceini</name>
    <dbReference type="NCBI Taxonomy" id="3044271"/>
    <lineage>
        <taxon>Bacteria</taxon>
        <taxon>Pseudomonadati</taxon>
        <taxon>Pseudomonadota</taxon>
        <taxon>Betaproteobacteria</taxon>
        <taxon>Neisseriales</taxon>
        <taxon>Chitinibacteraceae</taxon>
        <taxon>Iodobacter</taxon>
    </lineage>
</organism>
<evidence type="ECO:0000313" key="10">
    <source>
        <dbReference type="EMBL" id="NHQ88435.1"/>
    </source>
</evidence>
<keyword evidence="11" id="KW-1185">Reference proteome</keyword>
<keyword evidence="7 8" id="KW-0472">Membrane</keyword>
<dbReference type="PANTHER" id="PTHR30614:SF21">
    <property type="entry name" value="AMINO ACID ABC TRANSPORTER PERMEASE"/>
    <property type="match status" value="1"/>
</dbReference>
<evidence type="ECO:0000259" key="9">
    <source>
        <dbReference type="PROSITE" id="PS50928"/>
    </source>
</evidence>
<feature type="transmembrane region" description="Helical" evidence="8">
    <location>
        <begin position="26"/>
        <end position="49"/>
    </location>
</feature>
<dbReference type="Gene3D" id="1.10.3720.10">
    <property type="entry name" value="MetI-like"/>
    <property type="match status" value="1"/>
</dbReference>
<dbReference type="InterPro" id="IPR000515">
    <property type="entry name" value="MetI-like"/>
</dbReference>
<name>A0ABX0KUP9_9NEIS</name>
<dbReference type="SUPFAM" id="SSF161098">
    <property type="entry name" value="MetI-like"/>
    <property type="match status" value="1"/>
</dbReference>
<evidence type="ECO:0000256" key="8">
    <source>
        <dbReference type="RuleBase" id="RU363032"/>
    </source>
</evidence>
<dbReference type="CDD" id="cd06261">
    <property type="entry name" value="TM_PBP2"/>
    <property type="match status" value="1"/>
</dbReference>
<evidence type="ECO:0000256" key="1">
    <source>
        <dbReference type="ARBA" id="ARBA00004429"/>
    </source>
</evidence>
<comment type="subcellular location">
    <subcellularLocation>
        <location evidence="1">Cell inner membrane</location>
        <topology evidence="1">Multi-pass membrane protein</topology>
    </subcellularLocation>
    <subcellularLocation>
        <location evidence="8">Cell membrane</location>
        <topology evidence="8">Multi-pass membrane protein</topology>
    </subcellularLocation>
</comment>
<sequence length="227" mass="24568">MNTAVISNNLLFFFVGAWPNGPLGGIALTLILASSAAILASILGLVWGISLTLSQGWLRRILLAVCELLRAIPVLLLIFWCYFLLPIAFGIDIPGVLTVIAALSLVSGAYLAYTVQSGIRAVPDGQWEAAHASGLNRYQVLRLVILPQALRIVQPSFVNQWVVLVKDTSLAYIVGVAEFTFVASQVNSREQVYPLEVFGFIALVYLLLCTAVQWLGKRVLAGRLGTA</sequence>
<comment type="caution">
    <text evidence="10">The sequence shown here is derived from an EMBL/GenBank/DDBJ whole genome shotgun (WGS) entry which is preliminary data.</text>
</comment>
<feature type="domain" description="ABC transmembrane type-1" evidence="9">
    <location>
        <begin position="26"/>
        <end position="216"/>
    </location>
</feature>
<evidence type="ECO:0000256" key="7">
    <source>
        <dbReference type="ARBA" id="ARBA00023136"/>
    </source>
</evidence>
<gene>
    <name evidence="10" type="ORF">HA050_20245</name>
</gene>
<evidence type="ECO:0000313" key="11">
    <source>
        <dbReference type="Proteomes" id="UP000712570"/>
    </source>
</evidence>
<proteinExistence type="inferred from homology"/>
<evidence type="ECO:0000256" key="6">
    <source>
        <dbReference type="ARBA" id="ARBA00022989"/>
    </source>
</evidence>
<keyword evidence="3 8" id="KW-0813">Transport</keyword>
<dbReference type="RefSeq" id="WP_166830158.1">
    <property type="nucleotide sequence ID" value="NZ_JAAOLX010000015.1"/>
</dbReference>
<feature type="transmembrane region" description="Helical" evidence="8">
    <location>
        <begin position="91"/>
        <end position="113"/>
    </location>
</feature>
<dbReference type="Proteomes" id="UP000712570">
    <property type="component" value="Unassembled WGS sequence"/>
</dbReference>
<accession>A0ABX0KUP9</accession>
<evidence type="ECO:0000256" key="3">
    <source>
        <dbReference type="ARBA" id="ARBA00022448"/>
    </source>
</evidence>
<feature type="transmembrane region" description="Helical" evidence="8">
    <location>
        <begin position="197"/>
        <end position="216"/>
    </location>
</feature>
<dbReference type="PANTHER" id="PTHR30614">
    <property type="entry name" value="MEMBRANE COMPONENT OF AMINO ACID ABC TRANSPORTER"/>
    <property type="match status" value="1"/>
</dbReference>
<comment type="similarity">
    <text evidence="2">Belongs to the binding-protein-dependent transport system permease family. HisMQ subfamily.</text>
</comment>
<keyword evidence="6 8" id="KW-1133">Transmembrane helix</keyword>
<dbReference type="InterPro" id="IPR010065">
    <property type="entry name" value="AA_ABC_transptr_permease_3TM"/>
</dbReference>
<keyword evidence="4" id="KW-1003">Cell membrane</keyword>
<reference evidence="10 11" key="1">
    <citation type="submission" date="2020-03" db="EMBL/GenBank/DDBJ databases">
        <title>Draft genome sequence of environmentally isolated violet-colored cultures.</title>
        <authorList>
            <person name="Wilson H.S."/>
        </authorList>
    </citation>
    <scope>NUCLEOTIDE SEQUENCE [LARGE SCALE GENOMIC DNA]</scope>
    <source>
        <strain evidence="10 11">HSC-16F04</strain>
    </source>
</reference>
<feature type="transmembrane region" description="Helical" evidence="8">
    <location>
        <begin position="61"/>
        <end position="85"/>
    </location>
</feature>
<dbReference type="InterPro" id="IPR043429">
    <property type="entry name" value="ArtM/GltK/GlnP/TcyL/YhdX-like"/>
</dbReference>
<dbReference type="Pfam" id="PF00528">
    <property type="entry name" value="BPD_transp_1"/>
    <property type="match status" value="1"/>
</dbReference>
<dbReference type="NCBIfam" id="TIGR01726">
    <property type="entry name" value="HEQRo_perm_3TM"/>
    <property type="match status" value="1"/>
</dbReference>
<evidence type="ECO:0000256" key="4">
    <source>
        <dbReference type="ARBA" id="ARBA00022475"/>
    </source>
</evidence>